<dbReference type="SUPFAM" id="SSF54427">
    <property type="entry name" value="NTF2-like"/>
    <property type="match status" value="1"/>
</dbReference>
<gene>
    <name evidence="2" type="ORF">KJI95_15645</name>
</gene>
<dbReference type="Gene3D" id="3.10.450.50">
    <property type="match status" value="1"/>
</dbReference>
<dbReference type="SUPFAM" id="SSF103642">
    <property type="entry name" value="Sec-C motif"/>
    <property type="match status" value="1"/>
</dbReference>
<dbReference type="InterPro" id="IPR032710">
    <property type="entry name" value="NTF2-like_dom_sf"/>
</dbReference>
<dbReference type="Proteomes" id="UP001195903">
    <property type="component" value="Unassembled WGS sequence"/>
</dbReference>
<protein>
    <submittedName>
        <fullName evidence="2">YchJ family protein</fullName>
    </submittedName>
</protein>
<dbReference type="PANTHER" id="PTHR33747">
    <property type="entry name" value="UPF0225 PROTEIN SCO1677"/>
    <property type="match status" value="1"/>
</dbReference>
<dbReference type="NCBIfam" id="NF002486">
    <property type="entry name" value="PRK01752.1"/>
    <property type="match status" value="1"/>
</dbReference>
<dbReference type="EMBL" id="JAHEPS010000007">
    <property type="protein sequence ID" value="MBT1445936.1"/>
    <property type="molecule type" value="Genomic_DNA"/>
</dbReference>
<dbReference type="NCBIfam" id="NF002449">
    <property type="entry name" value="PRK01617.1"/>
    <property type="match status" value="1"/>
</dbReference>
<organism evidence="2 3">
    <name type="scientific">Shewanella jiangmenensis</name>
    <dbReference type="NCBI Taxonomy" id="2837387"/>
    <lineage>
        <taxon>Bacteria</taxon>
        <taxon>Pseudomonadati</taxon>
        <taxon>Pseudomonadota</taxon>
        <taxon>Gammaproteobacteria</taxon>
        <taxon>Alteromonadales</taxon>
        <taxon>Shewanellaceae</taxon>
        <taxon>Shewanella</taxon>
    </lineage>
</organism>
<comment type="caution">
    <text evidence="2">The sequence shown here is derived from an EMBL/GenBank/DDBJ whole genome shotgun (WGS) entry which is preliminary data.</text>
</comment>
<evidence type="ECO:0000313" key="2">
    <source>
        <dbReference type="EMBL" id="MBT1445936.1"/>
    </source>
</evidence>
<accession>A0ABS5V8E7</accession>
<evidence type="ECO:0000259" key="1">
    <source>
        <dbReference type="Pfam" id="PF17775"/>
    </source>
</evidence>
<name>A0ABS5V8E7_9GAMM</name>
<proteinExistence type="predicted"/>
<dbReference type="InterPro" id="IPR004027">
    <property type="entry name" value="SEC_C_motif"/>
</dbReference>
<reference evidence="2 3" key="1">
    <citation type="submission" date="2021-05" db="EMBL/GenBank/DDBJ databases">
        <title>Shewanella sp. JM162201.</title>
        <authorList>
            <person name="Xu S."/>
            <person name="Li A."/>
        </authorList>
    </citation>
    <scope>NUCLEOTIDE SEQUENCE [LARGE SCALE GENOMIC DNA]</scope>
    <source>
        <strain evidence="2 3">JM162201</strain>
    </source>
</reference>
<evidence type="ECO:0000313" key="3">
    <source>
        <dbReference type="Proteomes" id="UP001195903"/>
    </source>
</evidence>
<dbReference type="InterPro" id="IPR048469">
    <property type="entry name" value="YchJ-like_M"/>
</dbReference>
<feature type="domain" description="YchJ-like middle NTF2-like" evidence="1">
    <location>
        <begin position="44"/>
        <end position="139"/>
    </location>
</feature>
<dbReference type="PANTHER" id="PTHR33747:SF1">
    <property type="entry name" value="ADENYLATE CYCLASE-ASSOCIATED CAP C-TERMINAL DOMAIN-CONTAINING PROTEIN"/>
    <property type="match status" value="1"/>
</dbReference>
<dbReference type="Pfam" id="PF17775">
    <property type="entry name" value="YchJ_M-like"/>
    <property type="match status" value="1"/>
</dbReference>
<dbReference type="Pfam" id="PF02810">
    <property type="entry name" value="SEC-C"/>
    <property type="match status" value="1"/>
</dbReference>
<sequence length="168" mass="18894">MTTAPSPNAAANPICPCQSTGGVKTLDYQHCCEPFHLGQQIPQTPEQLMRSRYSAFVLRLWDYLIATHHPDYLNGLTTELLQQGPHPAWLTLEVHESSMQGDRGEVFFSAWYKDSGKLDAICERSAFLRENGAWFYTEGRHSKPKLPGRNDSCICGSGKKFKQCCQRG</sequence>
<keyword evidence="3" id="KW-1185">Reference proteome</keyword>
<dbReference type="RefSeq" id="WP_214508135.1">
    <property type="nucleotide sequence ID" value="NZ_JAHEPS010000007.1"/>
</dbReference>